<evidence type="ECO:0000313" key="2">
    <source>
        <dbReference type="EMBL" id="MCQ6958188.1"/>
    </source>
</evidence>
<evidence type="ECO:0000256" key="1">
    <source>
        <dbReference type="SAM" id="SignalP"/>
    </source>
</evidence>
<accession>A0ABT1T0Q5</accession>
<sequence>MKKKTILIITALLFTFSVSYSVASVDFKAKQKDVSLQNSVKQSAVALGSYTYGGVVYYFEGDDYGNVSGVYYLIDGVPRYLKHFSGTWSAPVNGGVAFVTATVYYASGMYFDVSEDLF</sequence>
<comment type="caution">
    <text evidence="2">The sequence shown here is derived from an EMBL/GenBank/DDBJ whole genome shotgun (WGS) entry which is preliminary data.</text>
</comment>
<name>A0ABT1T0Q5_9SPHI</name>
<dbReference type="Proteomes" id="UP001204376">
    <property type="component" value="Unassembled WGS sequence"/>
</dbReference>
<feature type="chain" id="PRO_5045919388" evidence="1">
    <location>
        <begin position="24"/>
        <end position="118"/>
    </location>
</feature>
<keyword evidence="1" id="KW-0732">Signal</keyword>
<proteinExistence type="predicted"/>
<organism evidence="2 3">
    <name type="scientific">Mucilaginibacter aquariorum</name>
    <dbReference type="NCBI Taxonomy" id="2967225"/>
    <lineage>
        <taxon>Bacteria</taxon>
        <taxon>Pseudomonadati</taxon>
        <taxon>Bacteroidota</taxon>
        <taxon>Sphingobacteriia</taxon>
        <taxon>Sphingobacteriales</taxon>
        <taxon>Sphingobacteriaceae</taxon>
        <taxon>Mucilaginibacter</taxon>
    </lineage>
</organism>
<dbReference type="RefSeq" id="WP_256538369.1">
    <property type="nucleotide sequence ID" value="NZ_JANHOH010000001.1"/>
</dbReference>
<keyword evidence="3" id="KW-1185">Reference proteome</keyword>
<evidence type="ECO:0000313" key="3">
    <source>
        <dbReference type="Proteomes" id="UP001204376"/>
    </source>
</evidence>
<reference evidence="2 3" key="1">
    <citation type="submission" date="2022-07" db="EMBL/GenBank/DDBJ databases">
        <title>Mucilaginibacter sp. JC4.</title>
        <authorList>
            <person name="Le V."/>
            <person name="Ko S.-R."/>
            <person name="Ahn C.-Y."/>
            <person name="Oh H.-M."/>
        </authorList>
    </citation>
    <scope>NUCLEOTIDE SEQUENCE [LARGE SCALE GENOMIC DNA]</scope>
    <source>
        <strain evidence="2 3">JC4</strain>
    </source>
</reference>
<protein>
    <submittedName>
        <fullName evidence="2">Uncharacterized protein</fullName>
    </submittedName>
</protein>
<feature type="signal peptide" evidence="1">
    <location>
        <begin position="1"/>
        <end position="23"/>
    </location>
</feature>
<dbReference type="EMBL" id="JANHOH010000001">
    <property type="protein sequence ID" value="MCQ6958188.1"/>
    <property type="molecule type" value="Genomic_DNA"/>
</dbReference>
<gene>
    <name evidence="2" type="ORF">NPE20_09475</name>
</gene>